<evidence type="ECO:0000256" key="3">
    <source>
        <dbReference type="ARBA" id="ARBA00022679"/>
    </source>
</evidence>
<organism evidence="7 8">
    <name type="scientific">Crotalaria pallida</name>
    <name type="common">Smooth rattlebox</name>
    <name type="synonym">Crotalaria striata</name>
    <dbReference type="NCBI Taxonomy" id="3830"/>
    <lineage>
        <taxon>Eukaryota</taxon>
        <taxon>Viridiplantae</taxon>
        <taxon>Streptophyta</taxon>
        <taxon>Embryophyta</taxon>
        <taxon>Tracheophyta</taxon>
        <taxon>Spermatophyta</taxon>
        <taxon>Magnoliopsida</taxon>
        <taxon>eudicotyledons</taxon>
        <taxon>Gunneridae</taxon>
        <taxon>Pentapetalae</taxon>
        <taxon>rosids</taxon>
        <taxon>fabids</taxon>
        <taxon>Fabales</taxon>
        <taxon>Fabaceae</taxon>
        <taxon>Papilionoideae</taxon>
        <taxon>50 kb inversion clade</taxon>
        <taxon>genistoids sensu lato</taxon>
        <taxon>core genistoids</taxon>
        <taxon>Crotalarieae</taxon>
        <taxon>Crotalaria</taxon>
    </lineage>
</organism>
<name>A0AAN9FYK1_CROPI</name>
<keyword evidence="3" id="KW-0808">Transferase</keyword>
<evidence type="ECO:0000256" key="6">
    <source>
        <dbReference type="ARBA" id="ARBA00030350"/>
    </source>
</evidence>
<gene>
    <name evidence="7" type="ORF">RIF29_09969</name>
</gene>
<evidence type="ECO:0000256" key="4">
    <source>
        <dbReference type="ARBA" id="ARBA00023253"/>
    </source>
</evidence>
<evidence type="ECO:0000256" key="2">
    <source>
        <dbReference type="ARBA" id="ARBA00022676"/>
    </source>
</evidence>
<evidence type="ECO:0000256" key="5">
    <source>
        <dbReference type="ARBA" id="ARBA00023277"/>
    </source>
</evidence>
<dbReference type="Pfam" id="PF10250">
    <property type="entry name" value="O-FucT"/>
    <property type="match status" value="1"/>
</dbReference>
<protein>
    <recommendedName>
        <fullName evidence="6">O-fucosyltransferase family protein</fullName>
    </recommendedName>
</protein>
<dbReference type="GO" id="GO:0006004">
    <property type="term" value="P:fucose metabolic process"/>
    <property type="evidence" value="ECO:0007669"/>
    <property type="project" value="UniProtKB-KW"/>
</dbReference>
<accession>A0AAN9FYK1</accession>
<dbReference type="EMBL" id="JAYWIO010000002">
    <property type="protein sequence ID" value="KAK7281728.1"/>
    <property type="molecule type" value="Genomic_DNA"/>
</dbReference>
<dbReference type="InterPro" id="IPR019378">
    <property type="entry name" value="GDP-Fuc_O-FucTrfase"/>
</dbReference>
<evidence type="ECO:0000256" key="1">
    <source>
        <dbReference type="ARBA" id="ARBA00007737"/>
    </source>
</evidence>
<keyword evidence="8" id="KW-1185">Reference proteome</keyword>
<reference evidence="7 8" key="1">
    <citation type="submission" date="2024-01" db="EMBL/GenBank/DDBJ databases">
        <title>The genomes of 5 underutilized Papilionoideae crops provide insights into root nodulation and disease resistanc.</title>
        <authorList>
            <person name="Yuan L."/>
        </authorList>
    </citation>
    <scope>NUCLEOTIDE SEQUENCE [LARGE SCALE GENOMIC DNA]</scope>
    <source>
        <strain evidence="7">ZHUSHIDOU_FW_LH</strain>
        <tissue evidence="7">Leaf</tissue>
    </source>
</reference>
<comment type="caution">
    <text evidence="7">The sequence shown here is derived from an EMBL/GenBank/DDBJ whole genome shotgun (WGS) entry which is preliminary data.</text>
</comment>
<sequence>MITDEAELQHHQKLEKLCISTRTGKIDEMVAIARHLNVTLIVPKLYKTSLWNDPRIPHYVFSSKNIAFYDYRLNF</sequence>
<dbReference type="AlphaFoldDB" id="A0AAN9FYK1"/>
<comment type="similarity">
    <text evidence="1">Belongs to the glycosyltransferase GT106 family.</text>
</comment>
<dbReference type="Proteomes" id="UP001372338">
    <property type="component" value="Unassembled WGS sequence"/>
</dbReference>
<keyword evidence="4" id="KW-0294">Fucose metabolism</keyword>
<keyword evidence="5" id="KW-0119">Carbohydrate metabolism</keyword>
<evidence type="ECO:0000313" key="7">
    <source>
        <dbReference type="EMBL" id="KAK7281728.1"/>
    </source>
</evidence>
<proteinExistence type="inferred from homology"/>
<dbReference type="GO" id="GO:0016757">
    <property type="term" value="F:glycosyltransferase activity"/>
    <property type="evidence" value="ECO:0007669"/>
    <property type="project" value="UniProtKB-KW"/>
</dbReference>
<evidence type="ECO:0000313" key="8">
    <source>
        <dbReference type="Proteomes" id="UP001372338"/>
    </source>
</evidence>
<keyword evidence="2" id="KW-0328">Glycosyltransferase</keyword>